<evidence type="ECO:0000313" key="3">
    <source>
        <dbReference type="Proteomes" id="UP000242770"/>
    </source>
</evidence>
<dbReference type="EMBL" id="CCFA01000666">
    <property type="protein sequence ID" value="CDW96616.1"/>
    <property type="molecule type" value="Genomic_DNA"/>
</dbReference>
<feature type="region of interest" description="Disordered" evidence="1">
    <location>
        <begin position="40"/>
        <end position="140"/>
    </location>
</feature>
<gene>
    <name evidence="2" type="primary">SSCI13010.1</name>
</gene>
<dbReference type="Proteomes" id="UP000242770">
    <property type="component" value="Unassembled WGS sequence"/>
</dbReference>
<feature type="compositionally biased region" description="Basic and acidic residues" evidence="1">
    <location>
        <begin position="125"/>
        <end position="140"/>
    </location>
</feature>
<evidence type="ECO:0000313" key="2">
    <source>
        <dbReference type="EMBL" id="CDW96616.1"/>
    </source>
</evidence>
<protein>
    <submittedName>
        <fullName evidence="2">Uncharacterized protein</fullName>
    </submittedName>
</protein>
<dbReference type="AlphaFoldDB" id="A0A0F7S2U7"/>
<sequence>MSNYLTIGDTYTPYALCRRSYLSTFIHAMSKRHLERTILESEMVSTESGANRRRSRSPSPPILSENDAAYLDSIVGEQPTSGSSRAVKGKKRMIDRTHTDAAPSRDHAANAELQEPSFDPDNMDLDIKPEPVTRDGLRIL</sequence>
<accession>A0A0F7S2U7</accession>
<organism evidence="2 3">
    <name type="scientific">Sporisorium scitamineum</name>
    <dbReference type="NCBI Taxonomy" id="49012"/>
    <lineage>
        <taxon>Eukaryota</taxon>
        <taxon>Fungi</taxon>
        <taxon>Dikarya</taxon>
        <taxon>Basidiomycota</taxon>
        <taxon>Ustilaginomycotina</taxon>
        <taxon>Ustilaginomycetes</taxon>
        <taxon>Ustilaginales</taxon>
        <taxon>Ustilaginaceae</taxon>
        <taxon>Sporisorium</taxon>
    </lineage>
</organism>
<feature type="compositionally biased region" description="Basic and acidic residues" evidence="1">
    <location>
        <begin position="92"/>
        <end position="109"/>
    </location>
</feature>
<evidence type="ECO:0000256" key="1">
    <source>
        <dbReference type="SAM" id="MobiDB-lite"/>
    </source>
</evidence>
<proteinExistence type="predicted"/>
<reference evidence="3" key="1">
    <citation type="submission" date="2014-06" db="EMBL/GenBank/DDBJ databases">
        <authorList>
            <person name="Berkman P.J."/>
        </authorList>
    </citation>
    <scope>NUCLEOTIDE SEQUENCE [LARGE SCALE GENOMIC DNA]</scope>
</reference>
<name>A0A0F7S2U7_9BASI</name>
<keyword evidence="3" id="KW-1185">Reference proteome</keyword>